<keyword evidence="5" id="KW-0175">Coiled coil</keyword>
<proteinExistence type="inferred from homology"/>
<evidence type="ECO:0000256" key="3">
    <source>
        <dbReference type="ARBA" id="ARBA00022946"/>
    </source>
</evidence>
<reference evidence="6 7" key="1">
    <citation type="journal article" date="2016" name="Mol. Biol. Evol.">
        <title>Comparative Genomics of Early-Diverging Mushroom-Forming Fungi Provides Insights into the Origins of Lignocellulose Decay Capabilities.</title>
        <authorList>
            <person name="Nagy L.G."/>
            <person name="Riley R."/>
            <person name="Tritt A."/>
            <person name="Adam C."/>
            <person name="Daum C."/>
            <person name="Floudas D."/>
            <person name="Sun H."/>
            <person name="Yadav J.S."/>
            <person name="Pangilinan J."/>
            <person name="Larsson K.H."/>
            <person name="Matsuura K."/>
            <person name="Barry K."/>
            <person name="Labutti K."/>
            <person name="Kuo R."/>
            <person name="Ohm R.A."/>
            <person name="Bhattacharya S.S."/>
            <person name="Shirouzu T."/>
            <person name="Yoshinaga Y."/>
            <person name="Martin F.M."/>
            <person name="Grigoriev I.V."/>
            <person name="Hibbett D.S."/>
        </authorList>
    </citation>
    <scope>NUCLEOTIDE SEQUENCE [LARGE SCALE GENOMIC DNA]</scope>
    <source>
        <strain evidence="6 7">93-53</strain>
    </source>
</reference>
<dbReference type="GeneID" id="63825979"/>
<dbReference type="EMBL" id="KV427625">
    <property type="protein sequence ID" value="KZT06241.1"/>
    <property type="molecule type" value="Genomic_DNA"/>
</dbReference>
<organism evidence="6 7">
    <name type="scientific">Laetiporus sulphureus 93-53</name>
    <dbReference type="NCBI Taxonomy" id="1314785"/>
    <lineage>
        <taxon>Eukaryota</taxon>
        <taxon>Fungi</taxon>
        <taxon>Dikarya</taxon>
        <taxon>Basidiomycota</taxon>
        <taxon>Agaricomycotina</taxon>
        <taxon>Agaricomycetes</taxon>
        <taxon>Polyporales</taxon>
        <taxon>Laetiporus</taxon>
    </lineage>
</organism>
<feature type="coiled-coil region" evidence="5">
    <location>
        <begin position="40"/>
        <end position="77"/>
    </location>
</feature>
<dbReference type="PANTHER" id="PTHR13126">
    <property type="entry name" value="CHAPERONE ATP11"/>
    <property type="match status" value="1"/>
</dbReference>
<dbReference type="GO" id="GO:0033615">
    <property type="term" value="P:mitochondrial proton-transporting ATP synthase complex assembly"/>
    <property type="evidence" value="ECO:0007669"/>
    <property type="project" value="TreeGrafter"/>
</dbReference>
<protein>
    <submittedName>
        <fullName evidence="6">ATP11-domain-containing protein</fullName>
    </submittedName>
</protein>
<dbReference type="STRING" id="1314785.A0A165E4T5"/>
<dbReference type="GO" id="GO:0005739">
    <property type="term" value="C:mitochondrion"/>
    <property type="evidence" value="ECO:0007669"/>
    <property type="project" value="UniProtKB-SubCell"/>
</dbReference>
<evidence type="ECO:0000256" key="2">
    <source>
        <dbReference type="ARBA" id="ARBA00009116"/>
    </source>
</evidence>
<comment type="subcellular location">
    <subcellularLocation>
        <location evidence="1">Mitochondrion</location>
    </subcellularLocation>
</comment>
<keyword evidence="3" id="KW-0809">Transit peptide</keyword>
<dbReference type="FunCoup" id="A0A165E4T5">
    <property type="interactions" value="243"/>
</dbReference>
<dbReference type="AlphaFoldDB" id="A0A165E4T5"/>
<evidence type="ECO:0000313" key="7">
    <source>
        <dbReference type="Proteomes" id="UP000076871"/>
    </source>
</evidence>
<comment type="similarity">
    <text evidence="2">Belongs to the ATP11 family.</text>
</comment>
<gene>
    <name evidence="6" type="ORF">LAESUDRAFT_726061</name>
</gene>
<dbReference type="InParanoid" id="A0A165E4T5"/>
<dbReference type="Pfam" id="PF06644">
    <property type="entry name" value="ATP11"/>
    <property type="match status" value="1"/>
</dbReference>
<dbReference type="OrthoDB" id="16535at2759"/>
<dbReference type="PANTHER" id="PTHR13126:SF0">
    <property type="entry name" value="ATP SYNTHASE MITOCHONDRIAL F1 COMPLEX ASSEMBLY FACTOR 1"/>
    <property type="match status" value="1"/>
</dbReference>
<keyword evidence="4" id="KW-0496">Mitochondrion</keyword>
<dbReference type="InterPro" id="IPR010591">
    <property type="entry name" value="ATP11"/>
</dbReference>
<dbReference type="RefSeq" id="XP_040763981.1">
    <property type="nucleotide sequence ID" value="XM_040908950.1"/>
</dbReference>
<keyword evidence="7" id="KW-1185">Reference proteome</keyword>
<evidence type="ECO:0000256" key="5">
    <source>
        <dbReference type="SAM" id="Coils"/>
    </source>
</evidence>
<accession>A0A165E4T5</accession>
<dbReference type="Proteomes" id="UP000076871">
    <property type="component" value="Unassembled WGS sequence"/>
</dbReference>
<evidence type="ECO:0000256" key="1">
    <source>
        <dbReference type="ARBA" id="ARBA00004173"/>
    </source>
</evidence>
<evidence type="ECO:0000313" key="6">
    <source>
        <dbReference type="EMBL" id="KZT06241.1"/>
    </source>
</evidence>
<name>A0A165E4T5_9APHY</name>
<sequence>MRYLARLSLISSAIRQPVRRCQFCSTARQLQGLHYESKYAEKLQKRAQERGMTFDELREELREQERERRRQRDLEAEQAAKALKADSASFSESAKLLRAGVSERKDSSPVKPLNSILNLDRLISTPHTPDQISVLWRAYHDSRSGGTGRGFLSASIPVDTYEKMMSVARRYPAFLVPLPRPGGHTDEQKDNKSAHEFYFMQWGFHGSPPEPSRDLFAPRQPSSNPQTSTILFTPLQEYKLRNSFATPYLILTHYTDLARSHGLVLLRGEITPSAHARAADGSEGSYLLSQQDAQLLAIAVQNFYLWSEGKNERTALLESFHDNPTEFKWEELLKHSDYAL</sequence>
<evidence type="ECO:0000256" key="4">
    <source>
        <dbReference type="ARBA" id="ARBA00023128"/>
    </source>
</evidence>